<gene>
    <name evidence="14" type="ORF">G4Y79_22830</name>
</gene>
<sequence length="286" mass="30587">MTAPAIAFVLLSAVFHALWNFIAKRAQGGVSFLWLFGVMEAILYFPFVWYTVSADHHDIDGAALVFIIGSGILHMLYFLLLSKGYQVGDLSIVYPLARAIGPLISTIAAILIFGERPSVLAMVGALLICGGVFGLTGDPRRLRERNALPGVTFAALTGLAIAGYTLWDAYAVGELQIAPLIFQWGLGLSRMVMLTPFALKDWGSVQSAWHQDKWKAAFVAVFSSLSYILILVALSVSPVSYVAPMRVISTLIGVALGTGLLKEGDVSRRLSAAAVMVVGVIALSLG</sequence>
<proteinExistence type="inferred from homology"/>
<comment type="similarity">
    <text evidence="2">Belongs to the EamA transporter family.</text>
</comment>
<evidence type="ECO:0000256" key="4">
    <source>
        <dbReference type="ARBA" id="ARBA00022516"/>
    </source>
</evidence>
<evidence type="ECO:0000256" key="10">
    <source>
        <dbReference type="ARBA" id="ARBA00023098"/>
    </source>
</evidence>
<evidence type="ECO:0000256" key="2">
    <source>
        <dbReference type="ARBA" id="ARBA00007362"/>
    </source>
</evidence>
<dbReference type="InterPro" id="IPR000620">
    <property type="entry name" value="EamA_dom"/>
</dbReference>
<evidence type="ECO:0000256" key="5">
    <source>
        <dbReference type="ARBA" id="ARBA00022519"/>
    </source>
</evidence>
<comment type="subcellular location">
    <subcellularLocation>
        <location evidence="1">Cell membrane</location>
        <topology evidence="1">Multi-pass membrane protein</topology>
    </subcellularLocation>
</comment>
<keyword evidence="3" id="KW-1003">Cell membrane</keyword>
<dbReference type="GO" id="GO:0005886">
    <property type="term" value="C:plasma membrane"/>
    <property type="evidence" value="ECO:0007669"/>
    <property type="project" value="UniProtKB-SubCell"/>
</dbReference>
<keyword evidence="15" id="KW-1185">Reference proteome</keyword>
<dbReference type="KEGG" id="pmet:G4Y79_22830"/>
<evidence type="ECO:0000256" key="3">
    <source>
        <dbReference type="ARBA" id="ARBA00022475"/>
    </source>
</evidence>
<dbReference type="Proteomes" id="UP000594468">
    <property type="component" value="Chromosome"/>
</dbReference>
<protein>
    <submittedName>
        <fullName evidence="14">EamA family transporter</fullName>
    </submittedName>
</protein>
<keyword evidence="5" id="KW-0997">Cell inner membrane</keyword>
<feature type="transmembrane region" description="Helical" evidence="12">
    <location>
        <begin position="147"/>
        <end position="167"/>
    </location>
</feature>
<evidence type="ECO:0000256" key="9">
    <source>
        <dbReference type="ARBA" id="ARBA00022989"/>
    </source>
</evidence>
<keyword evidence="10" id="KW-0443">Lipid metabolism</keyword>
<dbReference type="PANTHER" id="PTHR30561">
    <property type="entry name" value="SMR FAMILY PROTON-DEPENDENT DRUG EFFLUX TRANSPORTER SUGE"/>
    <property type="match status" value="1"/>
</dbReference>
<dbReference type="GO" id="GO:0022857">
    <property type="term" value="F:transmembrane transporter activity"/>
    <property type="evidence" value="ECO:0007669"/>
    <property type="project" value="InterPro"/>
</dbReference>
<feature type="transmembrane region" description="Helical" evidence="12">
    <location>
        <begin position="6"/>
        <end position="23"/>
    </location>
</feature>
<feature type="transmembrane region" description="Helical" evidence="12">
    <location>
        <begin position="119"/>
        <end position="135"/>
    </location>
</feature>
<evidence type="ECO:0000313" key="15">
    <source>
        <dbReference type="Proteomes" id="UP000594468"/>
    </source>
</evidence>
<evidence type="ECO:0000256" key="12">
    <source>
        <dbReference type="SAM" id="Phobius"/>
    </source>
</evidence>
<dbReference type="SUPFAM" id="SSF103481">
    <property type="entry name" value="Multidrug resistance efflux transporter EmrE"/>
    <property type="match status" value="2"/>
</dbReference>
<evidence type="ECO:0000256" key="6">
    <source>
        <dbReference type="ARBA" id="ARBA00022556"/>
    </source>
</evidence>
<feature type="transmembrane region" description="Helical" evidence="12">
    <location>
        <begin position="241"/>
        <end position="261"/>
    </location>
</feature>
<evidence type="ECO:0000313" key="14">
    <source>
        <dbReference type="EMBL" id="QPC82486.1"/>
    </source>
</evidence>
<dbReference type="AlphaFoldDB" id="A0A7S8IED4"/>
<feature type="domain" description="EamA" evidence="13">
    <location>
        <begin position="5"/>
        <end position="135"/>
    </location>
</feature>
<dbReference type="GO" id="GO:0009103">
    <property type="term" value="P:lipopolysaccharide biosynthetic process"/>
    <property type="evidence" value="ECO:0007669"/>
    <property type="project" value="UniProtKB-KW"/>
</dbReference>
<evidence type="ECO:0000256" key="7">
    <source>
        <dbReference type="ARBA" id="ARBA00022692"/>
    </source>
</evidence>
<organism evidence="14 15">
    <name type="scientific">Phototrophicus methaneseepsis</name>
    <dbReference type="NCBI Taxonomy" id="2710758"/>
    <lineage>
        <taxon>Bacteria</taxon>
        <taxon>Bacillati</taxon>
        <taxon>Chloroflexota</taxon>
        <taxon>Candidatus Thermofontia</taxon>
        <taxon>Phototrophicales</taxon>
        <taxon>Phototrophicaceae</taxon>
        <taxon>Phototrophicus</taxon>
    </lineage>
</organism>
<evidence type="ECO:0000259" key="13">
    <source>
        <dbReference type="Pfam" id="PF00892"/>
    </source>
</evidence>
<evidence type="ECO:0000256" key="1">
    <source>
        <dbReference type="ARBA" id="ARBA00004651"/>
    </source>
</evidence>
<feature type="transmembrane region" description="Helical" evidence="12">
    <location>
        <begin position="30"/>
        <end position="50"/>
    </location>
</feature>
<keyword evidence="4" id="KW-0444">Lipid biosynthesis</keyword>
<dbReference type="Pfam" id="PF00892">
    <property type="entry name" value="EamA"/>
    <property type="match status" value="1"/>
</dbReference>
<dbReference type="InterPro" id="IPR000390">
    <property type="entry name" value="Small_drug/metabolite_transptr"/>
</dbReference>
<keyword evidence="11 12" id="KW-0472">Membrane</keyword>
<feature type="transmembrane region" description="Helical" evidence="12">
    <location>
        <begin position="214"/>
        <end position="235"/>
    </location>
</feature>
<dbReference type="InterPro" id="IPR037185">
    <property type="entry name" value="EmrE-like"/>
</dbReference>
<keyword evidence="8" id="KW-0448">Lipopolysaccharide biosynthesis</keyword>
<dbReference type="RefSeq" id="WP_195170555.1">
    <property type="nucleotide sequence ID" value="NZ_CP062983.1"/>
</dbReference>
<dbReference type="EMBL" id="CP062983">
    <property type="protein sequence ID" value="QPC82486.1"/>
    <property type="molecule type" value="Genomic_DNA"/>
</dbReference>
<reference evidence="14 15" key="1">
    <citation type="submission" date="2020-02" db="EMBL/GenBank/DDBJ databases">
        <authorList>
            <person name="Zheng R.K."/>
            <person name="Sun C.M."/>
        </authorList>
    </citation>
    <scope>NUCLEOTIDE SEQUENCE [LARGE SCALE GENOMIC DNA]</scope>
    <source>
        <strain evidence="15">rifampicinis</strain>
    </source>
</reference>
<feature type="transmembrane region" description="Helical" evidence="12">
    <location>
        <begin position="92"/>
        <end position="113"/>
    </location>
</feature>
<keyword evidence="7 12" id="KW-0812">Transmembrane</keyword>
<feature type="transmembrane region" description="Helical" evidence="12">
    <location>
        <begin position="62"/>
        <end position="80"/>
    </location>
</feature>
<evidence type="ECO:0000256" key="11">
    <source>
        <dbReference type="ARBA" id="ARBA00023136"/>
    </source>
</evidence>
<name>A0A7S8IED4_9CHLR</name>
<dbReference type="PANTHER" id="PTHR30561:SF9">
    <property type="entry name" value="4-AMINO-4-DEOXY-L-ARABINOSE-PHOSPHOUNDECAPRENOL FLIPPASE SUBUNIT ARNF-RELATED"/>
    <property type="match status" value="1"/>
</dbReference>
<keyword evidence="9 12" id="KW-1133">Transmembrane helix</keyword>
<evidence type="ECO:0000256" key="8">
    <source>
        <dbReference type="ARBA" id="ARBA00022985"/>
    </source>
</evidence>
<dbReference type="Gene3D" id="1.10.3730.20">
    <property type="match status" value="1"/>
</dbReference>
<feature type="transmembrane region" description="Helical" evidence="12">
    <location>
        <begin position="173"/>
        <end position="193"/>
    </location>
</feature>
<accession>A0A7S8IED4</accession>
<keyword evidence="6" id="KW-0441">Lipid A biosynthesis</keyword>